<accession>A0ABV8R8D8</accession>
<dbReference type="Proteomes" id="UP001595826">
    <property type="component" value="Unassembled WGS sequence"/>
</dbReference>
<feature type="signal peptide" evidence="1">
    <location>
        <begin position="1"/>
        <end position="18"/>
    </location>
</feature>
<keyword evidence="1" id="KW-0732">Signal</keyword>
<gene>
    <name evidence="2" type="ORF">ACFOWD_06935</name>
</gene>
<protein>
    <recommendedName>
        <fullName evidence="4">DUF4294 domain-containing protein</fullName>
    </recommendedName>
</protein>
<reference evidence="3" key="1">
    <citation type="journal article" date="2019" name="Int. J. Syst. Evol. Microbiol.">
        <title>The Global Catalogue of Microorganisms (GCM) 10K type strain sequencing project: providing services to taxonomists for standard genome sequencing and annotation.</title>
        <authorList>
            <consortium name="The Broad Institute Genomics Platform"/>
            <consortium name="The Broad Institute Genome Sequencing Center for Infectious Disease"/>
            <person name="Wu L."/>
            <person name="Ma J."/>
        </authorList>
    </citation>
    <scope>NUCLEOTIDE SEQUENCE [LARGE SCALE GENOMIC DNA]</scope>
    <source>
        <strain evidence="3">CECT 8655</strain>
    </source>
</reference>
<organism evidence="2 3">
    <name type="scientific">Polaribacter marinivivus</name>
    <dbReference type="NCBI Taxonomy" id="1524260"/>
    <lineage>
        <taxon>Bacteria</taxon>
        <taxon>Pseudomonadati</taxon>
        <taxon>Bacteroidota</taxon>
        <taxon>Flavobacteriia</taxon>
        <taxon>Flavobacteriales</taxon>
        <taxon>Flavobacteriaceae</taxon>
    </lineage>
</organism>
<evidence type="ECO:0008006" key="4">
    <source>
        <dbReference type="Google" id="ProtNLM"/>
    </source>
</evidence>
<name>A0ABV8R8D8_9FLAO</name>
<evidence type="ECO:0000256" key="1">
    <source>
        <dbReference type="SAM" id="SignalP"/>
    </source>
</evidence>
<keyword evidence="3" id="KW-1185">Reference proteome</keyword>
<evidence type="ECO:0000313" key="2">
    <source>
        <dbReference type="EMBL" id="MFC4268636.1"/>
    </source>
</evidence>
<dbReference type="RefSeq" id="WP_377409202.1">
    <property type="nucleotide sequence ID" value="NZ_JBHSCY010000001.1"/>
</dbReference>
<proteinExistence type="predicted"/>
<evidence type="ECO:0000313" key="3">
    <source>
        <dbReference type="Proteomes" id="UP001595826"/>
    </source>
</evidence>
<feature type="chain" id="PRO_5045416837" description="DUF4294 domain-containing protein" evidence="1">
    <location>
        <begin position="19"/>
        <end position="194"/>
    </location>
</feature>
<dbReference type="EMBL" id="JBHSCY010000001">
    <property type="protein sequence ID" value="MFC4268636.1"/>
    <property type="molecule type" value="Genomic_DNA"/>
</dbReference>
<comment type="caution">
    <text evidence="2">The sequence shown here is derived from an EMBL/GenBank/DDBJ whole genome shotgun (WGS) entry which is preliminary data.</text>
</comment>
<sequence length="194" mass="22629">MKLLSILVTLFISSLTFSQNDNFINSNSNLDFLSKEKSKVNNDKVNINTIFPEIILIKNWEHKEVSEGKFLVNSKTKQYFIKINESLTKQPKDKNIHLSADTKQNFIKEVIVKKLNEEILKLSLLEESLTYGDRNIELYRNYEELLNKLIINVDVNEQVTLQIGKNIYPYLNKILKTELDKTLQNSLNLFAVNF</sequence>